<sequence>YLSLLFLLFKMLNYLMSASRASKLTFLASLAFTGFSVSFVLWTQKSERDAVKQGVLADIERQKLYEETLQKRAA</sequence>
<dbReference type="InterPro" id="IPR031568">
    <property type="entry name" value="Pet117"/>
</dbReference>
<proteinExistence type="predicted"/>
<protein>
    <submittedName>
        <fullName evidence="2">Uncharacterized protein</fullName>
    </submittedName>
</protein>
<dbReference type="Proteomes" id="UP000215902">
    <property type="component" value="Unassembled WGS sequence"/>
</dbReference>
<organism evidence="2 3">
    <name type="scientific">Macrostomum lignano</name>
    <dbReference type="NCBI Taxonomy" id="282301"/>
    <lineage>
        <taxon>Eukaryota</taxon>
        <taxon>Metazoa</taxon>
        <taxon>Spiralia</taxon>
        <taxon>Lophotrochozoa</taxon>
        <taxon>Platyhelminthes</taxon>
        <taxon>Rhabditophora</taxon>
        <taxon>Macrostomorpha</taxon>
        <taxon>Macrostomida</taxon>
        <taxon>Macrostomidae</taxon>
        <taxon>Macrostomum</taxon>
    </lineage>
</organism>
<keyword evidence="1" id="KW-1133">Transmembrane helix</keyword>
<dbReference type="AlphaFoldDB" id="A0A267EXR9"/>
<feature type="transmembrane region" description="Helical" evidence="1">
    <location>
        <begin position="20"/>
        <end position="42"/>
    </location>
</feature>
<keyword evidence="1" id="KW-0812">Transmembrane</keyword>
<reference evidence="2 3" key="1">
    <citation type="submission" date="2017-06" db="EMBL/GenBank/DDBJ databases">
        <title>A platform for efficient transgenesis in Macrostomum lignano, a flatworm model organism for stem cell research.</title>
        <authorList>
            <person name="Berezikov E."/>
        </authorList>
    </citation>
    <scope>NUCLEOTIDE SEQUENCE [LARGE SCALE GENOMIC DNA]</scope>
    <source>
        <strain evidence="2">DV1</strain>
        <tissue evidence="2">Whole organism</tissue>
    </source>
</reference>
<dbReference type="EMBL" id="NIVC01001569">
    <property type="protein sequence ID" value="PAA66320.1"/>
    <property type="molecule type" value="Genomic_DNA"/>
</dbReference>
<accession>A0A267EXR9</accession>
<dbReference type="OrthoDB" id="76305at2759"/>
<name>A0A267EXR9_9PLAT</name>
<comment type="caution">
    <text evidence="2">The sequence shown here is derived from an EMBL/GenBank/DDBJ whole genome shotgun (WGS) entry which is preliminary data.</text>
</comment>
<dbReference type="Pfam" id="PF15786">
    <property type="entry name" value="PET117"/>
    <property type="match status" value="1"/>
</dbReference>
<keyword evidence="3" id="KW-1185">Reference proteome</keyword>
<feature type="non-terminal residue" evidence="2">
    <location>
        <position position="1"/>
    </location>
</feature>
<keyword evidence="1" id="KW-0472">Membrane</keyword>
<evidence type="ECO:0000313" key="3">
    <source>
        <dbReference type="Proteomes" id="UP000215902"/>
    </source>
</evidence>
<evidence type="ECO:0000313" key="2">
    <source>
        <dbReference type="EMBL" id="PAA66320.1"/>
    </source>
</evidence>
<evidence type="ECO:0000256" key="1">
    <source>
        <dbReference type="SAM" id="Phobius"/>
    </source>
</evidence>
<gene>
    <name evidence="2" type="ORF">BOX15_Mlig030385g1</name>
</gene>